<sequence length="376" mass="41659">MKTYKIAYLLLALVVIGCNKSDDSSGQGGDNKSVDADYTLLMSNGSTLNAQFLNANAEVVTLNPAQSNFVEKALPQLTYSRGTGFLQYHKTGNCSGEITKHDFSNDVSTELEIFTDLSDCDLTATAIAESGNSIFIGYEVEKSSMTNDYLVRVIDMSATDNSFVDVTLDKKPVDLEIANNQLFILTLDEEVTGENSLSVMDLNTNTLIIEMGLGYDAQQIFRNIYDDIIISYSELHTTLNSSTMNLVYTRYSNGTEPQFVSSNSNHFDLEGKLYYPMSPGSNSIYPLIPAVYDFSQNLVVLYAYENFLTEAKRDFEFEIETTTTVSYDDKNDLMLIGYKKTGGSNKGGLLRIKPTPEPAFVDNLDLDGIPYGIFID</sequence>
<evidence type="ECO:0000313" key="1">
    <source>
        <dbReference type="EMBL" id="VAW12490.1"/>
    </source>
</evidence>
<evidence type="ECO:0008006" key="2">
    <source>
        <dbReference type="Google" id="ProtNLM"/>
    </source>
</evidence>
<organism evidence="1">
    <name type="scientific">hydrothermal vent metagenome</name>
    <dbReference type="NCBI Taxonomy" id="652676"/>
    <lineage>
        <taxon>unclassified sequences</taxon>
        <taxon>metagenomes</taxon>
        <taxon>ecological metagenomes</taxon>
    </lineage>
</organism>
<dbReference type="EMBL" id="UOEL01000089">
    <property type="protein sequence ID" value="VAW12490.1"/>
    <property type="molecule type" value="Genomic_DNA"/>
</dbReference>
<reference evidence="1" key="1">
    <citation type="submission" date="2018-06" db="EMBL/GenBank/DDBJ databases">
        <authorList>
            <person name="Zhirakovskaya E."/>
        </authorList>
    </citation>
    <scope>NUCLEOTIDE SEQUENCE</scope>
</reference>
<name>A0A3B0T6K2_9ZZZZ</name>
<gene>
    <name evidence="1" type="ORF">MNBD_BACTEROID03-1483</name>
</gene>
<accession>A0A3B0T6K2</accession>
<protein>
    <recommendedName>
        <fullName evidence="2">Lipoprotein</fullName>
    </recommendedName>
</protein>
<dbReference type="PROSITE" id="PS51257">
    <property type="entry name" value="PROKAR_LIPOPROTEIN"/>
    <property type="match status" value="1"/>
</dbReference>
<proteinExistence type="predicted"/>
<dbReference type="AlphaFoldDB" id="A0A3B0T6K2"/>